<dbReference type="InterPro" id="IPR011990">
    <property type="entry name" value="TPR-like_helical_dom_sf"/>
</dbReference>
<dbReference type="PROSITE" id="PS50005">
    <property type="entry name" value="TPR"/>
    <property type="match status" value="4"/>
</dbReference>
<dbReference type="CDD" id="cd02440">
    <property type="entry name" value="AdoMet_MTases"/>
    <property type="match status" value="1"/>
</dbReference>
<dbReference type="PANTHER" id="PTHR44216">
    <property type="entry name" value="PROTEIN O-MANNOSYL-TRANSFERASE TMTC2"/>
    <property type="match status" value="1"/>
</dbReference>
<dbReference type="InterPro" id="IPR052384">
    <property type="entry name" value="TMTC_O-mannosyltransferase"/>
</dbReference>
<dbReference type="RefSeq" id="WP_243662725.1">
    <property type="nucleotide sequence ID" value="NZ_SLWY01000024.1"/>
</dbReference>
<keyword evidence="3" id="KW-0489">Methyltransferase</keyword>
<dbReference type="InterPro" id="IPR019734">
    <property type="entry name" value="TPR_rpt"/>
</dbReference>
<dbReference type="GO" id="GO:0000030">
    <property type="term" value="F:mannosyltransferase activity"/>
    <property type="evidence" value="ECO:0007669"/>
    <property type="project" value="TreeGrafter"/>
</dbReference>
<dbReference type="GO" id="GO:0032259">
    <property type="term" value="P:methylation"/>
    <property type="evidence" value="ECO:0007669"/>
    <property type="project" value="UniProtKB-KW"/>
</dbReference>
<name>A0A4R2L633_9GAMM</name>
<dbReference type="Gene3D" id="3.40.50.150">
    <property type="entry name" value="Vaccinia Virus protein VP39"/>
    <property type="match status" value="1"/>
</dbReference>
<evidence type="ECO:0000256" key="1">
    <source>
        <dbReference type="PROSITE-ProRule" id="PRU00339"/>
    </source>
</evidence>
<accession>A0A4R2L633</accession>
<evidence type="ECO:0000313" key="3">
    <source>
        <dbReference type="EMBL" id="TCO78098.1"/>
    </source>
</evidence>
<dbReference type="Pfam" id="PF13414">
    <property type="entry name" value="TPR_11"/>
    <property type="match status" value="1"/>
</dbReference>
<sequence length="453" mass="49614">MNRHSRRTAASHKKKMVDINAAEALQLAIRHHKADELQQAEAIYLRLLEAIPDQPDALHFLGVLRHQQRRTEEGIALVRRALEEAPEYVDAWNNLGNLYKESERLAEAEEAYRRALALNAEHGGAWNNLGILLRVHGRAEEAVEAFRHVLRLSPSYAEAYFNLGNALRVCGQVHEVLAAYRHAVALNPRHARAHYLLGYTLYLVGEHEEAAGVFRAWSEVEPGNPIPRHMLAACSGEDVPARASDDYIRSTFDTFAESFDEMLLQRLDYHAPDLLATALGGVLDAPAGALEVLDAGCGTGLCGPLLKPWARRLVGVDLSGGMLEKARARGVYDYLEQAELAAFLGARAGTYDVIASADTLCYFGELGAVTRAARGALRPAGWFGFTVERADGEVAGGYRINPHGRYSHAADYVRAALLDAGFEAPQLTPAVLRLEIGEPVQGWVVLARVPPAV</sequence>
<dbReference type="PANTHER" id="PTHR44216:SF3">
    <property type="entry name" value="PROTEIN O-MANNOSYL-TRANSFERASE TMTC2"/>
    <property type="match status" value="1"/>
</dbReference>
<dbReference type="GO" id="GO:0035269">
    <property type="term" value="P:protein O-linked glycosylation via mannose"/>
    <property type="evidence" value="ECO:0007669"/>
    <property type="project" value="TreeGrafter"/>
</dbReference>
<keyword evidence="1" id="KW-0802">TPR repeat</keyword>
<feature type="repeat" description="TPR" evidence="1">
    <location>
        <begin position="89"/>
        <end position="122"/>
    </location>
</feature>
<feature type="domain" description="Methyltransferase type 11" evidence="2">
    <location>
        <begin position="293"/>
        <end position="383"/>
    </location>
</feature>
<keyword evidence="4" id="KW-1185">Reference proteome</keyword>
<organism evidence="3 4">
    <name type="scientific">Plasticicumulans lactativorans</name>
    <dbReference type="NCBI Taxonomy" id="1133106"/>
    <lineage>
        <taxon>Bacteria</taxon>
        <taxon>Pseudomonadati</taxon>
        <taxon>Pseudomonadota</taxon>
        <taxon>Gammaproteobacteria</taxon>
        <taxon>Candidatus Competibacteraceae</taxon>
        <taxon>Plasticicumulans</taxon>
    </lineage>
</organism>
<dbReference type="SUPFAM" id="SSF53335">
    <property type="entry name" value="S-adenosyl-L-methionine-dependent methyltransferases"/>
    <property type="match status" value="1"/>
</dbReference>
<feature type="repeat" description="TPR" evidence="1">
    <location>
        <begin position="157"/>
        <end position="190"/>
    </location>
</feature>
<dbReference type="SMART" id="SM00028">
    <property type="entry name" value="TPR"/>
    <property type="match status" value="6"/>
</dbReference>
<reference evidence="3 4" key="1">
    <citation type="submission" date="2019-03" db="EMBL/GenBank/DDBJ databases">
        <title>Genomic Encyclopedia of Type Strains, Phase IV (KMG-IV): sequencing the most valuable type-strain genomes for metagenomic binning, comparative biology and taxonomic classification.</title>
        <authorList>
            <person name="Goeker M."/>
        </authorList>
    </citation>
    <scope>NUCLEOTIDE SEQUENCE [LARGE SCALE GENOMIC DNA]</scope>
    <source>
        <strain evidence="3 4">DSM 25287</strain>
    </source>
</reference>
<feature type="repeat" description="TPR" evidence="1">
    <location>
        <begin position="191"/>
        <end position="224"/>
    </location>
</feature>
<proteinExistence type="predicted"/>
<dbReference type="EMBL" id="SLWY01000024">
    <property type="protein sequence ID" value="TCO78098.1"/>
    <property type="molecule type" value="Genomic_DNA"/>
</dbReference>
<dbReference type="AlphaFoldDB" id="A0A4R2L633"/>
<keyword evidence="3" id="KW-0808">Transferase</keyword>
<dbReference type="Pfam" id="PF13432">
    <property type="entry name" value="TPR_16"/>
    <property type="match status" value="2"/>
</dbReference>
<dbReference type="Gene3D" id="1.25.40.10">
    <property type="entry name" value="Tetratricopeptide repeat domain"/>
    <property type="match status" value="3"/>
</dbReference>
<dbReference type="SUPFAM" id="SSF48452">
    <property type="entry name" value="TPR-like"/>
    <property type="match status" value="1"/>
</dbReference>
<evidence type="ECO:0000259" key="2">
    <source>
        <dbReference type="Pfam" id="PF08241"/>
    </source>
</evidence>
<dbReference type="Pfam" id="PF08241">
    <property type="entry name" value="Methyltransf_11"/>
    <property type="match status" value="1"/>
</dbReference>
<protein>
    <submittedName>
        <fullName evidence="3">Putative TPR repeat methyltransferase</fullName>
    </submittedName>
</protein>
<comment type="caution">
    <text evidence="3">The sequence shown here is derived from an EMBL/GenBank/DDBJ whole genome shotgun (WGS) entry which is preliminary data.</text>
</comment>
<evidence type="ECO:0000313" key="4">
    <source>
        <dbReference type="Proteomes" id="UP000295765"/>
    </source>
</evidence>
<dbReference type="InterPro" id="IPR029063">
    <property type="entry name" value="SAM-dependent_MTases_sf"/>
</dbReference>
<dbReference type="GO" id="GO:0008757">
    <property type="term" value="F:S-adenosylmethionine-dependent methyltransferase activity"/>
    <property type="evidence" value="ECO:0007669"/>
    <property type="project" value="InterPro"/>
</dbReference>
<dbReference type="InterPro" id="IPR013216">
    <property type="entry name" value="Methyltransf_11"/>
</dbReference>
<dbReference type="Proteomes" id="UP000295765">
    <property type="component" value="Unassembled WGS sequence"/>
</dbReference>
<feature type="repeat" description="TPR" evidence="1">
    <location>
        <begin position="123"/>
        <end position="156"/>
    </location>
</feature>
<dbReference type="PROSITE" id="PS50293">
    <property type="entry name" value="TPR_REGION"/>
    <property type="match status" value="1"/>
</dbReference>
<gene>
    <name evidence="3" type="ORF">EV699_12415</name>
</gene>